<dbReference type="GO" id="GO:0016791">
    <property type="term" value="F:phosphatase activity"/>
    <property type="evidence" value="ECO:0007669"/>
    <property type="project" value="TreeGrafter"/>
</dbReference>
<dbReference type="SUPFAM" id="SSF51206">
    <property type="entry name" value="cAMP-binding domain-like"/>
    <property type="match status" value="1"/>
</dbReference>
<comment type="caution">
    <text evidence="3">The sequence shown here is derived from an EMBL/GenBank/DDBJ whole genome shotgun (WGS) entry which is preliminary data.</text>
</comment>
<dbReference type="PANTHER" id="PTHR43156">
    <property type="entry name" value="STAGE II SPORULATION PROTEIN E-RELATED"/>
    <property type="match status" value="1"/>
</dbReference>
<dbReference type="EMBL" id="ACCU02000003">
    <property type="protein sequence ID" value="EEE44797.2"/>
    <property type="molecule type" value="Genomic_DNA"/>
</dbReference>
<dbReference type="SMART" id="SM00331">
    <property type="entry name" value="PP2C_SIG"/>
    <property type="match status" value="1"/>
</dbReference>
<dbReference type="Gene3D" id="2.60.120.10">
    <property type="entry name" value="Jelly Rolls"/>
    <property type="match status" value="1"/>
</dbReference>
<gene>
    <name evidence="3" type="ORF">SADFL11_2085</name>
</gene>
<dbReference type="Proteomes" id="UP000004703">
    <property type="component" value="Chromosome"/>
</dbReference>
<feature type="domain" description="Cyclic nucleotide-binding" evidence="2">
    <location>
        <begin position="27"/>
        <end position="129"/>
    </location>
</feature>
<dbReference type="CDD" id="cd00038">
    <property type="entry name" value="CAP_ED"/>
    <property type="match status" value="1"/>
</dbReference>
<dbReference type="InterPro" id="IPR014710">
    <property type="entry name" value="RmlC-like_jellyroll"/>
</dbReference>
<dbReference type="Pfam" id="PF07228">
    <property type="entry name" value="SpoIIE"/>
    <property type="match status" value="1"/>
</dbReference>
<dbReference type="RefSeq" id="WP_050776067.1">
    <property type="nucleotide sequence ID" value="NZ_CM011002.1"/>
</dbReference>
<dbReference type="InterPro" id="IPR052016">
    <property type="entry name" value="Bact_Sigma-Reg"/>
</dbReference>
<evidence type="ECO:0000313" key="4">
    <source>
        <dbReference type="Proteomes" id="UP000004703"/>
    </source>
</evidence>
<dbReference type="PANTHER" id="PTHR43156:SF2">
    <property type="entry name" value="STAGE II SPORULATION PROTEIN E"/>
    <property type="match status" value="1"/>
</dbReference>
<evidence type="ECO:0000259" key="2">
    <source>
        <dbReference type="PROSITE" id="PS50042"/>
    </source>
</evidence>
<dbReference type="InterPro" id="IPR000595">
    <property type="entry name" value="cNMP-bd_dom"/>
</dbReference>
<accession>A0A5E8GZ89</accession>
<keyword evidence="1" id="KW-0378">Hydrolase</keyword>
<dbReference type="InterPro" id="IPR001932">
    <property type="entry name" value="PPM-type_phosphatase-like_dom"/>
</dbReference>
<dbReference type="Pfam" id="PF00027">
    <property type="entry name" value="cNMP_binding"/>
    <property type="match status" value="1"/>
</dbReference>
<reference evidence="3 4" key="1">
    <citation type="submission" date="2008-01" db="EMBL/GenBank/DDBJ databases">
        <authorList>
            <person name="Wagner-Dobler I."/>
            <person name="Ferriera S."/>
            <person name="Johnson J."/>
            <person name="Kravitz S."/>
            <person name="Beeson K."/>
            <person name="Sutton G."/>
            <person name="Rogers Y.-H."/>
            <person name="Friedman R."/>
            <person name="Frazier M."/>
            <person name="Venter J.C."/>
        </authorList>
    </citation>
    <scope>NUCLEOTIDE SEQUENCE [LARGE SCALE GENOMIC DNA]</scope>
    <source>
        <strain evidence="4">DSM 17067 / NCIMB 14079 / DFL-11</strain>
    </source>
</reference>
<name>A0A5E8GZ89_ROSAD</name>
<dbReference type="PROSITE" id="PS50042">
    <property type="entry name" value="CNMP_BINDING_3"/>
    <property type="match status" value="1"/>
</dbReference>
<dbReference type="InterPro" id="IPR018488">
    <property type="entry name" value="cNMP-bd_CS"/>
</dbReference>
<dbReference type="InterPro" id="IPR018490">
    <property type="entry name" value="cNMP-bd_dom_sf"/>
</dbReference>
<evidence type="ECO:0000256" key="1">
    <source>
        <dbReference type="ARBA" id="ARBA00022801"/>
    </source>
</evidence>
<dbReference type="InterPro" id="IPR036457">
    <property type="entry name" value="PPM-type-like_dom_sf"/>
</dbReference>
<dbReference type="PROSITE" id="PS00889">
    <property type="entry name" value="CNMP_BINDING_2"/>
    <property type="match status" value="1"/>
</dbReference>
<reference evidence="3 4" key="2">
    <citation type="submission" date="2013-04" db="EMBL/GenBank/DDBJ databases">
        <authorList>
            <person name="Fiebig A."/>
            <person name="Pradella S."/>
            <person name="Wagner-Doebler I."/>
        </authorList>
    </citation>
    <scope>NUCLEOTIDE SEQUENCE [LARGE SCALE GENOMIC DNA]</scope>
    <source>
        <strain evidence="4">DSM 17067 / NCIMB 14079 / DFL-11</strain>
    </source>
</reference>
<evidence type="ECO:0000313" key="3">
    <source>
        <dbReference type="EMBL" id="EEE44797.2"/>
    </source>
</evidence>
<sequence>MDPSGERFSSASADLGTLVALLKTHDIFASMDEQHLQNIAEACPIEDAAAGTVLFRQGDPGSFAYLLVSGELSVDVDTPHGDVTLAVLTAPDMVGEISVFARSPRTATVRTRSAVQLLRLDRDVVRGLLIDHPDAILTIIGALGNRLQGMNGAIATLTQAAESLGNDAFQPAMLETLKAEAGRLGQFAHVFDKMAREIREKSAQREEMRMAAKVQCSFLPSGIDPGAFGDNFEIAASMTPAKDVGGDFYDYFMVGESKLGFAIGDVCGKGMPAAMFMSVSRMILKTLAREGHPPGTVITRLNDVLADDNPECMFVTLFYGCLDLETGMLSYSSAGHEDVYWLGSCGNCERVESLGPIAGVFENTDYPTRTRQIAPGDGVLLVTDGVTEALNPNGELYGHDRLKRFLETSKNASALDWIETLTAEVSRFAAEAAQSDDITCLAMIFKGSEAE</sequence>
<dbReference type="Gene3D" id="3.60.40.10">
    <property type="entry name" value="PPM-type phosphatase domain"/>
    <property type="match status" value="1"/>
</dbReference>
<dbReference type="AlphaFoldDB" id="A0A5E8GZ89"/>
<dbReference type="SMART" id="SM00100">
    <property type="entry name" value="cNMP"/>
    <property type="match status" value="1"/>
</dbReference>
<protein>
    <submittedName>
        <fullName evidence="3">Cyclic nucleotide-binding domain protein/Stage II sporulation protein E (SpoIIE)</fullName>
    </submittedName>
</protein>
<organism evidence="3 4">
    <name type="scientific">Roseibium alexandrii (strain DSM 17067 / NCIMB 14079 / DFL-11)</name>
    <name type="common">Labrenzia alexandrii</name>
    <dbReference type="NCBI Taxonomy" id="244592"/>
    <lineage>
        <taxon>Bacteria</taxon>
        <taxon>Pseudomonadati</taxon>
        <taxon>Pseudomonadota</taxon>
        <taxon>Alphaproteobacteria</taxon>
        <taxon>Hyphomicrobiales</taxon>
        <taxon>Stappiaceae</taxon>
        <taxon>Roseibium</taxon>
    </lineage>
</organism>
<proteinExistence type="predicted"/>
<dbReference type="SUPFAM" id="SSF81606">
    <property type="entry name" value="PP2C-like"/>
    <property type="match status" value="1"/>
</dbReference>